<gene>
    <name evidence="10" type="ORF">HMPREF3230_00060</name>
</gene>
<dbReference type="InterPro" id="IPR041033">
    <property type="entry name" value="SpaA_PFL_dom_1"/>
</dbReference>
<dbReference type="Pfam" id="PF17802">
    <property type="entry name" value="SpaA"/>
    <property type="match status" value="2"/>
</dbReference>
<evidence type="ECO:0000256" key="6">
    <source>
        <dbReference type="SAM" id="Phobius"/>
    </source>
</evidence>
<dbReference type="EMBL" id="LSRC01000003">
    <property type="protein sequence ID" value="KXI19172.1"/>
    <property type="molecule type" value="Genomic_DNA"/>
</dbReference>
<name>A0A135ZC96_GARVA</name>
<feature type="domain" description="SpaA-like prealbumin fold" evidence="9">
    <location>
        <begin position="70"/>
        <end position="184"/>
    </location>
</feature>
<evidence type="ECO:0000256" key="4">
    <source>
        <dbReference type="ARBA" id="ARBA00023088"/>
    </source>
</evidence>
<organism evidence="10 11">
    <name type="scientific">Gardnerella vaginalis</name>
    <dbReference type="NCBI Taxonomy" id="2702"/>
    <lineage>
        <taxon>Bacteria</taxon>
        <taxon>Bacillati</taxon>
        <taxon>Actinomycetota</taxon>
        <taxon>Actinomycetes</taxon>
        <taxon>Bifidobacteriales</taxon>
        <taxon>Bifidobacteriaceae</taxon>
        <taxon>Gardnerella</taxon>
    </lineage>
</organism>
<keyword evidence="6" id="KW-0472">Membrane</keyword>
<dbReference type="InterPro" id="IPR019931">
    <property type="entry name" value="LPXTG_anchor"/>
</dbReference>
<evidence type="ECO:0000256" key="7">
    <source>
        <dbReference type="SAM" id="SignalP"/>
    </source>
</evidence>
<proteinExistence type="predicted"/>
<feature type="transmembrane region" description="Helical" evidence="6">
    <location>
        <begin position="549"/>
        <end position="571"/>
    </location>
</feature>
<feature type="domain" description="SpaA-like prealbumin fold" evidence="9">
    <location>
        <begin position="399"/>
        <end position="519"/>
    </location>
</feature>
<feature type="domain" description="Gram-positive cocci surface proteins LPxTG" evidence="8">
    <location>
        <begin position="543"/>
        <end position="578"/>
    </location>
</feature>
<keyword evidence="6" id="KW-0812">Transmembrane</keyword>
<evidence type="ECO:0000256" key="2">
    <source>
        <dbReference type="ARBA" id="ARBA00022525"/>
    </source>
</evidence>
<feature type="signal peptide" evidence="7">
    <location>
        <begin position="1"/>
        <end position="35"/>
    </location>
</feature>
<dbReference type="Pfam" id="PF00746">
    <property type="entry name" value="Gram_pos_anchor"/>
    <property type="match status" value="1"/>
</dbReference>
<evidence type="ECO:0000259" key="8">
    <source>
        <dbReference type="Pfam" id="PF00746"/>
    </source>
</evidence>
<dbReference type="PATRIC" id="fig|2702.101.peg.61"/>
<dbReference type="Gene3D" id="2.60.40.10">
    <property type="entry name" value="Immunoglobulins"/>
    <property type="match status" value="2"/>
</dbReference>
<dbReference type="RefSeq" id="WP_075523011.1">
    <property type="nucleotide sequence ID" value="NZ_KQ961849.1"/>
</dbReference>
<dbReference type="NCBIfam" id="TIGR01167">
    <property type="entry name" value="LPXTG_anchor"/>
    <property type="match status" value="1"/>
</dbReference>
<dbReference type="InterPro" id="IPR048052">
    <property type="entry name" value="FM1-like"/>
</dbReference>
<reference evidence="10 11" key="1">
    <citation type="submission" date="2016-02" db="EMBL/GenBank/DDBJ databases">
        <authorList>
            <person name="Wen L."/>
            <person name="He K."/>
            <person name="Yang H."/>
        </authorList>
    </citation>
    <scope>NUCLEOTIDE SEQUENCE [LARGE SCALE GENOMIC DNA]</scope>
    <source>
        <strain evidence="10 11">CMW7778B</strain>
    </source>
</reference>
<dbReference type="Proteomes" id="UP000070505">
    <property type="component" value="Unassembled WGS sequence"/>
</dbReference>
<protein>
    <submittedName>
        <fullName evidence="10">LPXTG-motif protein cell wall anchor domain protein</fullName>
    </submittedName>
</protein>
<comment type="caution">
    <text evidence="10">The sequence shown here is derived from an EMBL/GenBank/DDBJ whole genome shotgun (WGS) entry which is preliminary data.</text>
</comment>
<dbReference type="AlphaFoldDB" id="A0A135ZC96"/>
<evidence type="ECO:0000256" key="1">
    <source>
        <dbReference type="ARBA" id="ARBA00022512"/>
    </source>
</evidence>
<keyword evidence="1" id="KW-0134">Cell wall</keyword>
<keyword evidence="2" id="KW-0964">Secreted</keyword>
<keyword evidence="4" id="KW-0572">Peptidoglycan-anchor</keyword>
<evidence type="ECO:0000259" key="9">
    <source>
        <dbReference type="Pfam" id="PF17802"/>
    </source>
</evidence>
<feature type="chain" id="PRO_5007468764" evidence="7">
    <location>
        <begin position="36"/>
        <end position="581"/>
    </location>
</feature>
<dbReference type="GO" id="GO:0005975">
    <property type="term" value="P:carbohydrate metabolic process"/>
    <property type="evidence" value="ECO:0007669"/>
    <property type="project" value="UniProtKB-ARBA"/>
</dbReference>
<keyword evidence="6" id="KW-1133">Transmembrane helix</keyword>
<dbReference type="NCBIfam" id="NF033902">
    <property type="entry name" value="iso_D2_wall_anc"/>
    <property type="match status" value="1"/>
</dbReference>
<evidence type="ECO:0000313" key="11">
    <source>
        <dbReference type="Proteomes" id="UP000070505"/>
    </source>
</evidence>
<evidence type="ECO:0000313" key="10">
    <source>
        <dbReference type="EMBL" id="KXI19172.1"/>
    </source>
</evidence>
<keyword evidence="3 7" id="KW-0732">Signal</keyword>
<accession>A0A135ZC96</accession>
<feature type="region of interest" description="Disordered" evidence="5">
    <location>
        <begin position="367"/>
        <end position="392"/>
    </location>
</feature>
<dbReference type="InterPro" id="IPR013783">
    <property type="entry name" value="Ig-like_fold"/>
</dbReference>
<evidence type="ECO:0000256" key="5">
    <source>
        <dbReference type="SAM" id="MobiDB-lite"/>
    </source>
</evidence>
<sequence>MNKFTKQCVAAFASLAMAGTLCVAGAVAVNSSAWAEGTCNNGAPWSDACKAQTGSIKITKYKDEDKNGKQTKSTPVKGAKFKVTPVTKLGTDALDLKNYADWQKVAAKITTLNATPNTTDTSVISFGTAIQNAASQETDKSLFVTGQDGVATISQLPIGLYKVEEVSAPDGYEKLPNPFFMTIPEITRGDDAKDNTYTYNVTVDPKNVYNADAIQKEAITTGMVGAGDELPYTLTAAVRTTSYTDVDKLTKDDLIDYAVWDDALESAYNVTTGAIQSVKIGDTKLTEGKNADYEASLVEHKDNDATSPEAGRKRILIKFTDAGLTKIAKALSDNAKSKDNPHPAVPKITVEFKFTLKADAPVDGFQNKYGFQTGHSKDQPKPNPTNPNPGETSKVTLVKFAVKKVDGTNTATLLGGAKFAVFADKEKAKACAADAARSAAKCQNVATKGLVKKDNNEVLADGLEGAQKGTDNTSGLTGAFEVKVGQDFYVVETQAPSGYALSPAVETVNIPTTYAKSTNYVNKVFEYEFKDLPTKGNILNWFKLPKTGAAGVAIFALAGMCLVAAGIFVFMRNRKKEEQEA</sequence>
<evidence type="ECO:0000256" key="3">
    <source>
        <dbReference type="ARBA" id="ARBA00022729"/>
    </source>
</evidence>